<keyword evidence="1" id="KW-0472">Membrane</keyword>
<evidence type="ECO:0000256" key="1">
    <source>
        <dbReference type="SAM" id="Phobius"/>
    </source>
</evidence>
<evidence type="ECO:0000313" key="2">
    <source>
        <dbReference type="EMBL" id="SEA98934.1"/>
    </source>
</evidence>
<feature type="transmembrane region" description="Helical" evidence="1">
    <location>
        <begin position="387"/>
        <end position="406"/>
    </location>
</feature>
<dbReference type="Proteomes" id="UP000242469">
    <property type="component" value="Unassembled WGS sequence"/>
</dbReference>
<keyword evidence="3" id="KW-1185">Reference proteome</keyword>
<accession>A0A1H4FNQ9</accession>
<dbReference type="OrthoDB" id="9767470at2"/>
<dbReference type="AlphaFoldDB" id="A0A1H4FNQ9"/>
<gene>
    <name evidence="2" type="ORF">SAMN02745729_11231</name>
</gene>
<keyword evidence="1" id="KW-1133">Transmembrane helix</keyword>
<keyword evidence="1" id="KW-0812">Transmembrane</keyword>
<name>A0A1H4FNQ9_9GAMM</name>
<dbReference type="InterPro" id="IPR021830">
    <property type="entry name" value="DUF3422"/>
</dbReference>
<organism evidence="2 3">
    <name type="scientific">Marinobacterium iners DSM 11526</name>
    <dbReference type="NCBI Taxonomy" id="1122198"/>
    <lineage>
        <taxon>Bacteria</taxon>
        <taxon>Pseudomonadati</taxon>
        <taxon>Pseudomonadota</taxon>
        <taxon>Gammaproteobacteria</taxon>
        <taxon>Oceanospirillales</taxon>
        <taxon>Oceanospirillaceae</taxon>
        <taxon>Marinobacterium</taxon>
    </lineage>
</organism>
<sequence>MHDHSLRDQIVAEVHARPFHKLSGPLALCHQAILYEGVAEEAVNRSVRQLASLKGLPLPQNSEGFFFTRNDRWALRFEPHGEFYSLTLYALATTEPPAFTDEEREQLPGAYLCGVEVICQPDVGTDPEPLLEQHFNDHQVSGSSVMGAAGQVFTDFRERSDSRMSRVLVLQQPKMIDYRCGRLLQRICEIDTYRHMALLGLPLSNEVMPEVTALDQALAETVASIAEARREPAELIHQLMQQAARVEDLSARSANRLAASEAYFALMYSRIEELREERLEGIQTIEQFMDRRLDPARRTCKATGERIERLSKRIARSTDLVRSQVDLSIEGQNKDLLEGLNKRARRQIRMQAKLESFTVIVVTYYAFDLIDRTLRNILGDTELERQLSLGLSLLVPLLAVGLFWYLRRLLKGYDDE</sequence>
<reference evidence="3" key="1">
    <citation type="submission" date="2016-10" db="EMBL/GenBank/DDBJ databases">
        <authorList>
            <person name="Varghese N."/>
            <person name="Submissions S."/>
        </authorList>
    </citation>
    <scope>NUCLEOTIDE SEQUENCE [LARGE SCALE GENOMIC DNA]</scope>
    <source>
        <strain evidence="3">DSM 11526</strain>
    </source>
</reference>
<evidence type="ECO:0000313" key="3">
    <source>
        <dbReference type="Proteomes" id="UP000242469"/>
    </source>
</evidence>
<protein>
    <submittedName>
        <fullName evidence="2">Uncharacterized membrane-anchored protein</fullName>
    </submittedName>
</protein>
<dbReference type="RefSeq" id="WP_091827245.1">
    <property type="nucleotide sequence ID" value="NZ_FNRJ01000012.1"/>
</dbReference>
<dbReference type="STRING" id="1122198.SAMN02745729_11231"/>
<proteinExistence type="predicted"/>
<dbReference type="Pfam" id="PF11902">
    <property type="entry name" value="DUF3422"/>
    <property type="match status" value="1"/>
</dbReference>
<dbReference type="EMBL" id="FNRJ01000012">
    <property type="protein sequence ID" value="SEA98934.1"/>
    <property type="molecule type" value="Genomic_DNA"/>
</dbReference>